<evidence type="ECO:0000256" key="1">
    <source>
        <dbReference type="ARBA" id="ARBA00022574"/>
    </source>
</evidence>
<sequence length="368" mass="40056">MGNNNTNKSELTMQFYAKEMLSDYVTAVTWSPDGKTLAVSSAAGEIMLGILGKINKFSLQPLQTATGQSVDCLSFSSDSQLLAAGGQDGKVLIWQVNSGELIASLDNKRVWVDKLAWSPHGNQLAFSMGRSVQVWNADKNTVEVTLNFDSSSILDLAWHPVDKYLAISGYQGVKVWNAADWNDDPDILSVPSVTGAISWSPSGKYLACGNMDNTLIVNEWGNSEPWVMQGFPGKVRHLAWSDRTNSLGDPLLAAASSEGISVWERQADESVGWEAWGLEVHEKVVQAIGFQPNTLLLASASEDSQLCLWYEAEELLQILEGVDAGFSCLSWHPKGQFLAAGGNNGELLVWERNFSPALIISNPLTSEL</sequence>
<evidence type="ECO:0000256" key="3">
    <source>
        <dbReference type="PROSITE-ProRule" id="PRU00221"/>
    </source>
</evidence>
<proteinExistence type="predicted"/>
<dbReference type="SMART" id="SM00320">
    <property type="entry name" value="WD40"/>
    <property type="match status" value="8"/>
</dbReference>
<name>A0ABU8YI80_9CYAN</name>
<dbReference type="InterPro" id="IPR011659">
    <property type="entry name" value="WD40"/>
</dbReference>
<dbReference type="Pfam" id="PF07676">
    <property type="entry name" value="PD40"/>
    <property type="match status" value="1"/>
</dbReference>
<dbReference type="RefSeq" id="WP_340519911.1">
    <property type="nucleotide sequence ID" value="NZ_JBBLXS010000031.1"/>
</dbReference>
<dbReference type="CDD" id="cd00200">
    <property type="entry name" value="WD40"/>
    <property type="match status" value="1"/>
</dbReference>
<dbReference type="PANTHER" id="PTHR19848">
    <property type="entry name" value="WD40 REPEAT PROTEIN"/>
    <property type="match status" value="1"/>
</dbReference>
<feature type="repeat" description="WD" evidence="3">
    <location>
        <begin position="63"/>
        <end position="104"/>
    </location>
</feature>
<evidence type="ECO:0000313" key="5">
    <source>
        <dbReference type="Proteomes" id="UP001384579"/>
    </source>
</evidence>
<dbReference type="Proteomes" id="UP001384579">
    <property type="component" value="Unassembled WGS sequence"/>
</dbReference>
<dbReference type="SUPFAM" id="SSF50978">
    <property type="entry name" value="WD40 repeat-like"/>
    <property type="match status" value="1"/>
</dbReference>
<dbReference type="EMBL" id="JBBLXS010000031">
    <property type="protein sequence ID" value="MEK0184056.1"/>
    <property type="molecule type" value="Genomic_DNA"/>
</dbReference>
<organism evidence="4 5">
    <name type="scientific">Microcoleus anatoxicus PTRS2</name>
    <dbReference type="NCBI Taxonomy" id="2705321"/>
    <lineage>
        <taxon>Bacteria</taxon>
        <taxon>Bacillati</taxon>
        <taxon>Cyanobacteriota</taxon>
        <taxon>Cyanophyceae</taxon>
        <taxon>Oscillatoriophycideae</taxon>
        <taxon>Oscillatoriales</taxon>
        <taxon>Microcoleaceae</taxon>
        <taxon>Microcoleus</taxon>
        <taxon>Microcoleus anatoxicus</taxon>
    </lineage>
</organism>
<dbReference type="PROSITE" id="PS50082">
    <property type="entry name" value="WD_REPEATS_2"/>
    <property type="match status" value="3"/>
</dbReference>
<evidence type="ECO:0000313" key="4">
    <source>
        <dbReference type="EMBL" id="MEK0184056.1"/>
    </source>
</evidence>
<dbReference type="InterPro" id="IPR001680">
    <property type="entry name" value="WD40_rpt"/>
</dbReference>
<feature type="repeat" description="WD" evidence="3">
    <location>
        <begin position="278"/>
        <end position="309"/>
    </location>
</feature>
<dbReference type="Gene3D" id="2.130.10.10">
    <property type="entry name" value="YVTN repeat-like/Quinoprotein amine dehydrogenase"/>
    <property type="match status" value="3"/>
</dbReference>
<dbReference type="PROSITE" id="PS50294">
    <property type="entry name" value="WD_REPEATS_REGION"/>
    <property type="match status" value="2"/>
</dbReference>
<dbReference type="PANTHER" id="PTHR19848:SF8">
    <property type="entry name" value="F-BOX AND WD REPEAT DOMAIN CONTAINING 7"/>
    <property type="match status" value="1"/>
</dbReference>
<dbReference type="InterPro" id="IPR036322">
    <property type="entry name" value="WD40_repeat_dom_sf"/>
</dbReference>
<comment type="caution">
    <text evidence="4">The sequence shown here is derived from an EMBL/GenBank/DDBJ whole genome shotgun (WGS) entry which is preliminary data.</text>
</comment>
<dbReference type="InterPro" id="IPR015943">
    <property type="entry name" value="WD40/YVTN_repeat-like_dom_sf"/>
</dbReference>
<gene>
    <name evidence="4" type="ORF">WMG39_04245</name>
</gene>
<evidence type="ECO:0000256" key="2">
    <source>
        <dbReference type="ARBA" id="ARBA00022737"/>
    </source>
</evidence>
<feature type="repeat" description="WD" evidence="3">
    <location>
        <begin position="319"/>
        <end position="351"/>
    </location>
</feature>
<dbReference type="Pfam" id="PF00400">
    <property type="entry name" value="WD40"/>
    <property type="match status" value="5"/>
</dbReference>
<protein>
    <submittedName>
        <fullName evidence="4">WD40 repeat domain-containing protein</fullName>
    </submittedName>
</protein>
<accession>A0ABU8YI80</accession>
<keyword evidence="1 3" id="KW-0853">WD repeat</keyword>
<reference evidence="4 5" key="1">
    <citation type="journal article" date="2020" name="Harmful Algae">
        <title>Molecular and morphological characterization of a novel dihydroanatoxin-a producing Microcoleus species (cyanobacteria) from the Russian River, California, USA.</title>
        <authorList>
            <person name="Conklin K.Y."/>
            <person name="Stancheva R."/>
            <person name="Otten T.G."/>
            <person name="Fadness R."/>
            <person name="Boyer G.L."/>
            <person name="Read B."/>
            <person name="Zhang X."/>
            <person name="Sheath R.G."/>
        </authorList>
    </citation>
    <scope>NUCLEOTIDE SEQUENCE [LARGE SCALE GENOMIC DNA]</scope>
    <source>
        <strain evidence="4 5">PTRS2</strain>
    </source>
</reference>
<keyword evidence="2" id="KW-0677">Repeat</keyword>
<keyword evidence="5" id="KW-1185">Reference proteome</keyword>